<evidence type="ECO:0000256" key="3">
    <source>
        <dbReference type="ARBA" id="ARBA00023163"/>
    </source>
</evidence>
<dbReference type="CDD" id="cd00090">
    <property type="entry name" value="HTH_ARSR"/>
    <property type="match status" value="1"/>
</dbReference>
<dbReference type="HOGENOM" id="CLU_097806_3_2_11"/>
<comment type="caution">
    <text evidence="5">The sequence shown here is derived from an EMBL/GenBank/DDBJ whole genome shotgun (WGS) entry which is preliminary data.</text>
</comment>
<dbReference type="GO" id="GO:0003700">
    <property type="term" value="F:DNA-binding transcription factor activity"/>
    <property type="evidence" value="ECO:0007669"/>
    <property type="project" value="InterPro"/>
</dbReference>
<reference evidence="5 6" key="1">
    <citation type="submission" date="2011-06" db="EMBL/GenBank/DDBJ databases">
        <authorList>
            <person name="Muzny D."/>
            <person name="Qin X."/>
            <person name="Deng J."/>
            <person name="Jiang H."/>
            <person name="Liu Y."/>
            <person name="Qu J."/>
            <person name="Song X.-Z."/>
            <person name="Zhang L."/>
            <person name="Thornton R."/>
            <person name="Coyle M."/>
            <person name="Francisco L."/>
            <person name="Jackson L."/>
            <person name="Javaid M."/>
            <person name="Korchina V."/>
            <person name="Kovar C."/>
            <person name="Mata R."/>
            <person name="Mathew T."/>
            <person name="Ngo R."/>
            <person name="Nguyen L."/>
            <person name="Nguyen N."/>
            <person name="Okwuonu G."/>
            <person name="Ongeri F."/>
            <person name="Pham C."/>
            <person name="Simmons D."/>
            <person name="Wilczek-Boney K."/>
            <person name="Hale W."/>
            <person name="Jakkamsetti A."/>
            <person name="Pham P."/>
            <person name="Ruth R."/>
            <person name="San Lucas F."/>
            <person name="Warren J."/>
            <person name="Zhang J."/>
            <person name="Zhao Z."/>
            <person name="Zhou C."/>
            <person name="Zhu D."/>
            <person name="Lee S."/>
            <person name="Bess C."/>
            <person name="Blankenburg K."/>
            <person name="Forbes L."/>
            <person name="Fu Q."/>
            <person name="Gubbala S."/>
            <person name="Hirani K."/>
            <person name="Jayaseelan J.C."/>
            <person name="Lara F."/>
            <person name="Munidasa M."/>
            <person name="Palculict T."/>
            <person name="Patil S."/>
            <person name="Pu L.-L."/>
            <person name="Saada N."/>
            <person name="Tang L."/>
            <person name="Weissenberger G."/>
            <person name="Zhu Y."/>
            <person name="Hemphill L."/>
            <person name="Shang Y."/>
            <person name="Youmans B."/>
            <person name="Ayvaz T."/>
            <person name="Ross M."/>
            <person name="Santibanez J."/>
            <person name="Aqrawi P."/>
            <person name="Gross S."/>
            <person name="Joshi V."/>
            <person name="Fowler G."/>
            <person name="Nazareth L."/>
            <person name="Reid J."/>
            <person name="Worley K."/>
            <person name="Petrosino J."/>
            <person name="Highlander S."/>
            <person name="Gibbs R."/>
        </authorList>
    </citation>
    <scope>NUCLEOTIDE SEQUENCE [LARGE SCALE GENOMIC DNA]</scope>
    <source>
        <strain evidence="5 6">ATCC 25577</strain>
    </source>
</reference>
<dbReference type="AlphaFoldDB" id="G4CWA1"/>
<evidence type="ECO:0000256" key="2">
    <source>
        <dbReference type="ARBA" id="ARBA00023125"/>
    </source>
</evidence>
<dbReference type="InterPro" id="IPR036388">
    <property type="entry name" value="WH-like_DNA-bd_sf"/>
</dbReference>
<proteinExistence type="predicted"/>
<evidence type="ECO:0000313" key="6">
    <source>
        <dbReference type="Proteomes" id="UP000005332"/>
    </source>
</evidence>
<dbReference type="PANTHER" id="PTHR33154:SF18">
    <property type="entry name" value="ARSENICAL RESISTANCE OPERON REPRESSOR"/>
    <property type="match status" value="1"/>
</dbReference>
<accession>G4CWA1</accession>
<dbReference type="SUPFAM" id="SSF46785">
    <property type="entry name" value="Winged helix' DNA-binding domain"/>
    <property type="match status" value="1"/>
</dbReference>
<keyword evidence="6" id="KW-1185">Reference proteome</keyword>
<gene>
    <name evidence="5" type="ORF">HMPREF9153_0808</name>
</gene>
<dbReference type="NCBIfam" id="NF033788">
    <property type="entry name" value="HTH_metalloreg"/>
    <property type="match status" value="1"/>
</dbReference>
<dbReference type="InterPro" id="IPR036390">
    <property type="entry name" value="WH_DNA-bd_sf"/>
</dbReference>
<dbReference type="PANTHER" id="PTHR33154">
    <property type="entry name" value="TRANSCRIPTIONAL REGULATOR, ARSR FAMILY"/>
    <property type="match status" value="1"/>
</dbReference>
<dbReference type="InterPro" id="IPR051081">
    <property type="entry name" value="HTH_MetalResp_TranReg"/>
</dbReference>
<dbReference type="InterPro" id="IPR011991">
    <property type="entry name" value="ArsR-like_HTH"/>
</dbReference>
<evidence type="ECO:0000259" key="4">
    <source>
        <dbReference type="PROSITE" id="PS50987"/>
    </source>
</evidence>
<dbReference type="InterPro" id="IPR001845">
    <property type="entry name" value="HTH_ArsR_DNA-bd_dom"/>
</dbReference>
<dbReference type="EMBL" id="AGBA01000009">
    <property type="protein sequence ID" value="EGY78225.1"/>
    <property type="molecule type" value="Genomic_DNA"/>
</dbReference>
<dbReference type="PRINTS" id="PR00778">
    <property type="entry name" value="HTHARSR"/>
</dbReference>
<organism evidence="5 6">
    <name type="scientific">Cutibacterium avidum ATCC 25577</name>
    <dbReference type="NCBI Taxonomy" id="997355"/>
    <lineage>
        <taxon>Bacteria</taxon>
        <taxon>Bacillati</taxon>
        <taxon>Actinomycetota</taxon>
        <taxon>Actinomycetes</taxon>
        <taxon>Propionibacteriales</taxon>
        <taxon>Propionibacteriaceae</taxon>
        <taxon>Cutibacterium</taxon>
    </lineage>
</organism>
<keyword evidence="3" id="KW-0804">Transcription</keyword>
<sequence>MNVYMLIVGGRIDGCQYGDGRIIGMKTTLPVVSADDVCEPDSSPLPVSRAEELSVVAKALSDPVRLRVFHHIAANSGASVCACHLDGLFGVSQPTLSHHLKKLVEAGLVDKEMRGRWAHFTVRPEGLEAFRAFLADLP</sequence>
<keyword evidence="1" id="KW-0805">Transcription regulation</keyword>
<dbReference type="GO" id="GO:0003677">
    <property type="term" value="F:DNA binding"/>
    <property type="evidence" value="ECO:0007669"/>
    <property type="project" value="UniProtKB-KW"/>
</dbReference>
<name>G4CWA1_9ACTN</name>
<feature type="domain" description="HTH arsR-type" evidence="4">
    <location>
        <begin position="45"/>
        <end position="138"/>
    </location>
</feature>
<dbReference type="Pfam" id="PF12840">
    <property type="entry name" value="HTH_20"/>
    <property type="match status" value="1"/>
</dbReference>
<dbReference type="SMART" id="SM00418">
    <property type="entry name" value="HTH_ARSR"/>
    <property type="match status" value="1"/>
</dbReference>
<dbReference type="PROSITE" id="PS50987">
    <property type="entry name" value="HTH_ARSR_2"/>
    <property type="match status" value="1"/>
</dbReference>
<dbReference type="Proteomes" id="UP000005332">
    <property type="component" value="Unassembled WGS sequence"/>
</dbReference>
<dbReference type="Gene3D" id="1.10.10.10">
    <property type="entry name" value="Winged helix-like DNA-binding domain superfamily/Winged helix DNA-binding domain"/>
    <property type="match status" value="1"/>
</dbReference>
<evidence type="ECO:0000256" key="1">
    <source>
        <dbReference type="ARBA" id="ARBA00023015"/>
    </source>
</evidence>
<protein>
    <submittedName>
        <fullName evidence="5">ArsR family transcriptional regulator</fullName>
    </submittedName>
</protein>
<evidence type="ECO:0000313" key="5">
    <source>
        <dbReference type="EMBL" id="EGY78225.1"/>
    </source>
</evidence>
<keyword evidence="2" id="KW-0238">DNA-binding</keyword>
<dbReference type="PATRIC" id="fig|997355.3.peg.790"/>